<dbReference type="Gene3D" id="3.40.50.1820">
    <property type="entry name" value="alpha/beta hydrolase"/>
    <property type="match status" value="1"/>
</dbReference>
<evidence type="ECO:0000313" key="3">
    <source>
        <dbReference type="Proteomes" id="UP000320239"/>
    </source>
</evidence>
<dbReference type="AlphaFoldDB" id="A0A561VGM0"/>
<keyword evidence="1" id="KW-0812">Transmembrane</keyword>
<gene>
    <name evidence="2" type="ORF">FHX34_107220</name>
</gene>
<feature type="transmembrane region" description="Helical" evidence="1">
    <location>
        <begin position="263"/>
        <end position="281"/>
    </location>
</feature>
<comment type="caution">
    <text evidence="2">The sequence shown here is derived from an EMBL/GenBank/DDBJ whole genome shotgun (WGS) entry which is preliminary data.</text>
</comment>
<reference evidence="2 3" key="1">
    <citation type="submission" date="2019-06" db="EMBL/GenBank/DDBJ databases">
        <title>Sequencing the genomes of 1000 actinobacteria strains.</title>
        <authorList>
            <person name="Klenk H.-P."/>
        </authorList>
    </citation>
    <scope>NUCLEOTIDE SEQUENCE [LARGE SCALE GENOMIC DNA]</scope>
    <source>
        <strain evidence="2 3">DSM 43866</strain>
    </source>
</reference>
<dbReference type="Proteomes" id="UP000320239">
    <property type="component" value="Unassembled WGS sequence"/>
</dbReference>
<organism evidence="2 3">
    <name type="scientific">Actinoplanes teichomyceticus</name>
    <dbReference type="NCBI Taxonomy" id="1867"/>
    <lineage>
        <taxon>Bacteria</taxon>
        <taxon>Bacillati</taxon>
        <taxon>Actinomycetota</taxon>
        <taxon>Actinomycetes</taxon>
        <taxon>Micromonosporales</taxon>
        <taxon>Micromonosporaceae</taxon>
        <taxon>Actinoplanes</taxon>
    </lineage>
</organism>
<dbReference type="EMBL" id="VIWY01000007">
    <property type="protein sequence ID" value="TWG10724.1"/>
    <property type="molecule type" value="Genomic_DNA"/>
</dbReference>
<accession>A0A561VGM0</accession>
<evidence type="ECO:0008006" key="4">
    <source>
        <dbReference type="Google" id="ProtNLM"/>
    </source>
</evidence>
<dbReference type="SUPFAM" id="SSF53474">
    <property type="entry name" value="alpha/beta-Hydrolases"/>
    <property type="match status" value="1"/>
</dbReference>
<dbReference type="InterPro" id="IPR029058">
    <property type="entry name" value="AB_hydrolase_fold"/>
</dbReference>
<keyword evidence="1" id="KW-0472">Membrane</keyword>
<name>A0A561VGM0_ACTTI</name>
<proteinExistence type="predicted"/>
<keyword evidence="1" id="KW-1133">Transmembrane helix</keyword>
<evidence type="ECO:0000256" key="1">
    <source>
        <dbReference type="SAM" id="Phobius"/>
    </source>
</evidence>
<feature type="transmembrane region" description="Helical" evidence="1">
    <location>
        <begin position="236"/>
        <end position="257"/>
    </location>
</feature>
<keyword evidence="3" id="KW-1185">Reference proteome</keyword>
<protein>
    <recommendedName>
        <fullName evidence="4">Alpha/beta hydrolase family protein</fullName>
    </recommendedName>
</protein>
<sequence length="556" mass="60127">MTASGHTARKGHVVVTEAPDVAEPDLVYCVHGTFAGDREGNDVGSRWWQRGSATWQQLEERLPPGTALPADDMPLFHWTGRNSLADRLDASHRLLARLLELESRGRPYHLIGHSHGGSVIWEALITAHLMREQRTVFPAVRPYLQQLGLIPPAPRRTAWRRVADWPDPHRFPPAGRTKDEYARLSPLLELKHLRSWTTVGTPFLHYLPQHKSFVVRGWPHHAFSLVKVGQSRAIDILFAALPQVWMIIPIFAVLAALSGEAVIGLSVAVTTFLLGIVPTGWESRRSTARSVSTRAVAAREAAARFGDRWLGLWAPTDEAITGLSNTIGAGGPSYRRLCVEPTNRPTVPAEPAPPTPAELLPLPMIKLGVPGYTGRLAPDAVPWSNRIIRGPLATIVNHTAAPLAQRLVAGTMVRAAQGSDIPGTVLAYVSATPLPFDQVPDGLPVRVAADLEIQATKQTGVLGASVRQAYAQAALNGLPMRTLGGAVARIPAADTALVHTSYFGNDAVLELICQQIGRTASSPGQSSTADQDLVRWHDETAAATAAKLARYITTKT</sequence>
<evidence type="ECO:0000313" key="2">
    <source>
        <dbReference type="EMBL" id="TWG10724.1"/>
    </source>
</evidence>